<keyword evidence="2" id="KW-0732">Signal</keyword>
<accession>A0A8J2XE15</accession>
<dbReference type="Proteomes" id="UP000602050">
    <property type="component" value="Unassembled WGS sequence"/>
</dbReference>
<reference evidence="4" key="1">
    <citation type="journal article" date="2014" name="Int. J. Syst. Evol. Microbiol.">
        <title>Complete genome sequence of Corynebacterium casei LMG S-19264T (=DSM 44701T), isolated from a smear-ripened cheese.</title>
        <authorList>
            <consortium name="US DOE Joint Genome Institute (JGI-PGF)"/>
            <person name="Walter F."/>
            <person name="Albersmeier A."/>
            <person name="Kalinowski J."/>
            <person name="Ruckert C."/>
        </authorList>
    </citation>
    <scope>NUCLEOTIDE SEQUENCE</scope>
    <source>
        <strain evidence="4">CGMCC 1.12360</strain>
    </source>
</reference>
<dbReference type="RefSeq" id="WP_229733605.1">
    <property type="nucleotide sequence ID" value="NZ_BMEV01000027.1"/>
</dbReference>
<dbReference type="PANTHER" id="PTHR30535:SF35">
    <property type="entry name" value="PERIPLASMIC BINDING PROTEIN"/>
    <property type="match status" value="1"/>
</dbReference>
<keyword evidence="5" id="KW-1185">Reference proteome</keyword>
<evidence type="ECO:0000313" key="5">
    <source>
        <dbReference type="Proteomes" id="UP000602050"/>
    </source>
</evidence>
<dbReference type="EMBL" id="BMEV01000027">
    <property type="protein sequence ID" value="GFZ75951.1"/>
    <property type="molecule type" value="Genomic_DNA"/>
</dbReference>
<protein>
    <submittedName>
        <fullName evidence="4">Iron ABC transporter</fullName>
    </submittedName>
</protein>
<dbReference type="Pfam" id="PF01497">
    <property type="entry name" value="Peripla_BP_2"/>
    <property type="match status" value="1"/>
</dbReference>
<dbReference type="InterPro" id="IPR050902">
    <property type="entry name" value="ABC_Transporter_SBP"/>
</dbReference>
<dbReference type="SUPFAM" id="SSF53807">
    <property type="entry name" value="Helical backbone' metal receptor"/>
    <property type="match status" value="1"/>
</dbReference>
<dbReference type="InterPro" id="IPR054828">
    <property type="entry name" value="Vit_B12_bind_prot"/>
</dbReference>
<dbReference type="PANTHER" id="PTHR30535">
    <property type="entry name" value="VITAMIN B12-BINDING PROTEIN"/>
    <property type="match status" value="1"/>
</dbReference>
<sequence length="263" mass="30451">MIIREVTDHLDRNLQYTYPPKRIISIVPAITDTLYALNLHDNIVGRTRYCIFPKEQVQKAEIVGGTKRVLKEKIESLKPDIIFAEKEENTKEIVEQLETDFPVYVGEVQSVQDVYKLIGDLGDITGKQEKAKDLIETIQQRFNALPTAEGKRVAYVIWKNPYMVVGQNTYINSLLERLGFVNGFAKYEGRYPVVAEEDLKEAKLDYLFLATEPFPFQEEHIPAFTSFLPNTEVRIIDGEMFWYGPRMIEAADYFQKFLLQLVK</sequence>
<organism evidence="4 5">
    <name type="scientific">Compostibacillus humi</name>
    <dbReference type="NCBI Taxonomy" id="1245525"/>
    <lineage>
        <taxon>Bacteria</taxon>
        <taxon>Bacillati</taxon>
        <taxon>Bacillota</taxon>
        <taxon>Bacilli</taxon>
        <taxon>Bacillales</taxon>
        <taxon>Bacillaceae</taxon>
        <taxon>Compostibacillus</taxon>
    </lineage>
</organism>
<feature type="domain" description="Fe/B12 periplasmic-binding" evidence="3">
    <location>
        <begin position="22"/>
        <end position="263"/>
    </location>
</feature>
<gene>
    <name evidence="4" type="primary">fecB</name>
    <name evidence="4" type="ORF">GCM10010978_17010</name>
</gene>
<name>A0A8J2XE15_9BACI</name>
<evidence type="ECO:0000256" key="2">
    <source>
        <dbReference type="ARBA" id="ARBA00022729"/>
    </source>
</evidence>
<reference evidence="4" key="2">
    <citation type="submission" date="2020-09" db="EMBL/GenBank/DDBJ databases">
        <authorList>
            <person name="Sun Q."/>
            <person name="Zhou Y."/>
        </authorList>
    </citation>
    <scope>NUCLEOTIDE SEQUENCE</scope>
    <source>
        <strain evidence="4">CGMCC 1.12360</strain>
    </source>
</reference>
<dbReference type="Gene3D" id="3.40.50.1980">
    <property type="entry name" value="Nitrogenase molybdenum iron protein domain"/>
    <property type="match status" value="2"/>
</dbReference>
<comment type="caution">
    <text evidence="4">The sequence shown here is derived from an EMBL/GenBank/DDBJ whole genome shotgun (WGS) entry which is preliminary data.</text>
</comment>
<dbReference type="AlphaFoldDB" id="A0A8J2XE15"/>
<dbReference type="PROSITE" id="PS50983">
    <property type="entry name" value="FE_B12_PBP"/>
    <property type="match status" value="1"/>
</dbReference>
<comment type="similarity">
    <text evidence="1">Belongs to the bacterial solute-binding protein 8 family.</text>
</comment>
<dbReference type="NCBIfam" id="NF038402">
    <property type="entry name" value="TroA_like"/>
    <property type="match status" value="1"/>
</dbReference>
<proteinExistence type="inferred from homology"/>
<evidence type="ECO:0000313" key="4">
    <source>
        <dbReference type="EMBL" id="GFZ75951.1"/>
    </source>
</evidence>
<dbReference type="InterPro" id="IPR002491">
    <property type="entry name" value="ABC_transptr_periplasmic_BD"/>
</dbReference>
<evidence type="ECO:0000259" key="3">
    <source>
        <dbReference type="PROSITE" id="PS50983"/>
    </source>
</evidence>
<evidence type="ECO:0000256" key="1">
    <source>
        <dbReference type="ARBA" id="ARBA00008814"/>
    </source>
</evidence>